<evidence type="ECO:0000313" key="6">
    <source>
        <dbReference type="EMBL" id="KAL2459328.1"/>
    </source>
</evidence>
<comment type="caution">
    <text evidence="6">The sequence shown here is derived from an EMBL/GenBank/DDBJ whole genome shotgun (WGS) entry which is preliminary data.</text>
</comment>
<evidence type="ECO:0000256" key="3">
    <source>
        <dbReference type="ARBA" id="ARBA00023163"/>
    </source>
</evidence>
<organism evidence="6 7">
    <name type="scientific">Forsythia ovata</name>
    <dbReference type="NCBI Taxonomy" id="205694"/>
    <lineage>
        <taxon>Eukaryota</taxon>
        <taxon>Viridiplantae</taxon>
        <taxon>Streptophyta</taxon>
        <taxon>Embryophyta</taxon>
        <taxon>Tracheophyta</taxon>
        <taxon>Spermatophyta</taxon>
        <taxon>Magnoliopsida</taxon>
        <taxon>eudicotyledons</taxon>
        <taxon>Gunneridae</taxon>
        <taxon>Pentapetalae</taxon>
        <taxon>asterids</taxon>
        <taxon>lamiids</taxon>
        <taxon>Lamiales</taxon>
        <taxon>Oleaceae</taxon>
        <taxon>Forsythieae</taxon>
        <taxon>Forsythia</taxon>
    </lineage>
</organism>
<dbReference type="EMBL" id="JBFOLJ010000023">
    <property type="protein sequence ID" value="KAL2459328.1"/>
    <property type="molecule type" value="Genomic_DNA"/>
</dbReference>
<keyword evidence="1" id="KW-0805">Transcription regulation</keyword>
<gene>
    <name evidence="6" type="ORF">Fot_55017</name>
</gene>
<dbReference type="Pfam" id="PF02365">
    <property type="entry name" value="NAM"/>
    <property type="match status" value="1"/>
</dbReference>
<dbReference type="AlphaFoldDB" id="A0ABD1P628"/>
<evidence type="ECO:0000256" key="2">
    <source>
        <dbReference type="ARBA" id="ARBA00023125"/>
    </source>
</evidence>
<keyword evidence="7" id="KW-1185">Reference proteome</keyword>
<dbReference type="InterPro" id="IPR003441">
    <property type="entry name" value="NAC-dom"/>
</dbReference>
<reference evidence="7" key="1">
    <citation type="submission" date="2024-07" db="EMBL/GenBank/DDBJ databases">
        <title>Two chromosome-level genome assemblies of Korean endemic species Abeliophyllum distichum and Forsythia ovata (Oleaceae).</title>
        <authorList>
            <person name="Jang H."/>
        </authorList>
    </citation>
    <scope>NUCLEOTIDE SEQUENCE [LARGE SCALE GENOMIC DNA]</scope>
</reference>
<protein>
    <submittedName>
        <fullName evidence="6">NAC transcription factor 29-like</fullName>
    </submittedName>
</protein>
<dbReference type="PANTHER" id="PTHR31719">
    <property type="entry name" value="NAC TRANSCRIPTION FACTOR 56"/>
    <property type="match status" value="1"/>
</dbReference>
<dbReference type="PROSITE" id="PS51005">
    <property type="entry name" value="NAC"/>
    <property type="match status" value="1"/>
</dbReference>
<dbReference type="Proteomes" id="UP001604277">
    <property type="component" value="Unassembled WGS sequence"/>
</dbReference>
<proteinExistence type="predicted"/>
<accession>A0ABD1P628</accession>
<name>A0ABD1P628_9LAMI</name>
<evidence type="ECO:0000256" key="1">
    <source>
        <dbReference type="ARBA" id="ARBA00023015"/>
    </source>
</evidence>
<dbReference type="SUPFAM" id="SSF101941">
    <property type="entry name" value="NAC domain"/>
    <property type="match status" value="1"/>
</dbReference>
<feature type="domain" description="NAC" evidence="5">
    <location>
        <begin position="31"/>
        <end position="169"/>
    </location>
</feature>
<dbReference type="PANTHER" id="PTHR31719:SF94">
    <property type="entry name" value="PROTEIN ATAF2"/>
    <property type="match status" value="1"/>
</dbReference>
<evidence type="ECO:0000313" key="7">
    <source>
        <dbReference type="Proteomes" id="UP001604277"/>
    </source>
</evidence>
<dbReference type="Gene3D" id="2.170.150.80">
    <property type="entry name" value="NAC domain"/>
    <property type="match status" value="1"/>
</dbReference>
<keyword evidence="3" id="KW-0804">Transcription</keyword>
<dbReference type="GO" id="GO:0003677">
    <property type="term" value="F:DNA binding"/>
    <property type="evidence" value="ECO:0007669"/>
    <property type="project" value="UniProtKB-KW"/>
</dbReference>
<keyword evidence="2" id="KW-0238">DNA-binding</keyword>
<keyword evidence="4" id="KW-0539">Nucleus</keyword>
<evidence type="ECO:0000259" key="5">
    <source>
        <dbReference type="PROSITE" id="PS51005"/>
    </source>
</evidence>
<sequence>MVNQPMQNNGVAYHYPNFLDEVSDYEYFQSFPVGFRFKPTHDELIVDYLMKKINNEKLPRNNITVNWRGRMVLIYIEGKKYKNGKRSNRAMSNGYWKASGADNMVKRNGENVGCRKALVFNEGKPPNGAKTSWIMHEYTVNNPPTPQRLSSDDMRKAKRDYQIEETNNKTNEGASYEENKRREGENTINVAAPKDHSSSYDNIDFDIADSFIGNWENIMGDVNNNNPYGFFNYQDPQYTHIDSIPLHDSNQAPMSIVPPNHLMEPYIYS</sequence>
<evidence type="ECO:0000256" key="4">
    <source>
        <dbReference type="ARBA" id="ARBA00023242"/>
    </source>
</evidence>
<dbReference type="InterPro" id="IPR036093">
    <property type="entry name" value="NAC_dom_sf"/>
</dbReference>